<proteinExistence type="predicted"/>
<dbReference type="EMBL" id="JAVDYC010000001">
    <property type="protein sequence ID" value="MDR7320827.1"/>
    <property type="molecule type" value="Genomic_DNA"/>
</dbReference>
<name>A0AAE3ZJ29_9ACTN</name>
<gene>
    <name evidence="1" type="ORF">J2S44_001077</name>
</gene>
<evidence type="ECO:0000313" key="2">
    <source>
        <dbReference type="Proteomes" id="UP001183629"/>
    </source>
</evidence>
<dbReference type="AlphaFoldDB" id="A0AAE3ZJ29"/>
<protein>
    <submittedName>
        <fullName evidence="1">Uncharacterized protein</fullName>
    </submittedName>
</protein>
<comment type="caution">
    <text evidence="1">The sequence shown here is derived from an EMBL/GenBank/DDBJ whole genome shotgun (WGS) entry which is preliminary data.</text>
</comment>
<accession>A0AAE3ZJ29</accession>
<dbReference type="Proteomes" id="UP001183629">
    <property type="component" value="Unassembled WGS sequence"/>
</dbReference>
<dbReference type="RefSeq" id="WP_310409485.1">
    <property type="nucleotide sequence ID" value="NZ_JAVDYC010000001.1"/>
</dbReference>
<organism evidence="1 2">
    <name type="scientific">Catenuloplanes niger</name>
    <dbReference type="NCBI Taxonomy" id="587534"/>
    <lineage>
        <taxon>Bacteria</taxon>
        <taxon>Bacillati</taxon>
        <taxon>Actinomycetota</taxon>
        <taxon>Actinomycetes</taxon>
        <taxon>Micromonosporales</taxon>
        <taxon>Micromonosporaceae</taxon>
        <taxon>Catenuloplanes</taxon>
    </lineage>
</organism>
<sequence>MRDEQLELIAELVRERNAIDARIAGMIGRPMVSGHLGDWIAARIFDITLERSATAAAYDGRFVGGPLAGRTVNIKWYAKREGLLDVTESDLLDYYLVLAGPPAPATHSRGAIRPWLIASVHLFDARQLLAELRSRGVKIGTASSVRSAQWDAAEIYPRQRQHALTVSPEQASLLARLGLER</sequence>
<evidence type="ECO:0000313" key="1">
    <source>
        <dbReference type="EMBL" id="MDR7320827.1"/>
    </source>
</evidence>
<keyword evidence="2" id="KW-1185">Reference proteome</keyword>
<reference evidence="1 2" key="1">
    <citation type="submission" date="2023-07" db="EMBL/GenBank/DDBJ databases">
        <title>Sequencing the genomes of 1000 actinobacteria strains.</title>
        <authorList>
            <person name="Klenk H.-P."/>
        </authorList>
    </citation>
    <scope>NUCLEOTIDE SEQUENCE [LARGE SCALE GENOMIC DNA]</scope>
    <source>
        <strain evidence="1 2">DSM 44711</strain>
    </source>
</reference>